<feature type="compositionally biased region" description="Low complexity" evidence="13">
    <location>
        <begin position="241"/>
        <end position="252"/>
    </location>
</feature>
<keyword evidence="3" id="KW-0134">Cell wall</keyword>
<dbReference type="EMBL" id="JAZHXJ010000035">
    <property type="protein sequence ID" value="KAL1880187.1"/>
    <property type="molecule type" value="Genomic_DNA"/>
</dbReference>
<evidence type="ECO:0000256" key="2">
    <source>
        <dbReference type="ARBA" id="ARBA00008773"/>
    </source>
</evidence>
<dbReference type="SUPFAM" id="SSF51445">
    <property type="entry name" value="(Trans)glycosidases"/>
    <property type="match status" value="1"/>
</dbReference>
<name>A0ABR3XW20_9PEZI</name>
<dbReference type="InterPro" id="IPR017853">
    <property type="entry name" value="GH"/>
</dbReference>
<keyword evidence="4" id="KW-0964">Secreted</keyword>
<evidence type="ECO:0000256" key="5">
    <source>
        <dbReference type="ARBA" id="ARBA00022729"/>
    </source>
</evidence>
<dbReference type="Proteomes" id="UP001586593">
    <property type="component" value="Unassembled WGS sequence"/>
</dbReference>
<evidence type="ECO:0000256" key="14">
    <source>
        <dbReference type="SAM" id="SignalP"/>
    </source>
</evidence>
<comment type="subcellular location">
    <subcellularLocation>
        <location evidence="1">Secreted</location>
        <location evidence="1">Cell wall</location>
    </subcellularLocation>
</comment>
<evidence type="ECO:0000256" key="11">
    <source>
        <dbReference type="ARBA" id="ARBA00041516"/>
    </source>
</evidence>
<evidence type="ECO:0000256" key="13">
    <source>
        <dbReference type="SAM" id="MobiDB-lite"/>
    </source>
</evidence>
<feature type="region of interest" description="Disordered" evidence="13">
    <location>
        <begin position="241"/>
        <end position="280"/>
    </location>
</feature>
<evidence type="ECO:0000313" key="16">
    <source>
        <dbReference type="Proteomes" id="UP001586593"/>
    </source>
</evidence>
<feature type="signal peptide" evidence="14">
    <location>
        <begin position="1"/>
        <end position="17"/>
    </location>
</feature>
<reference evidence="15 16" key="1">
    <citation type="journal article" date="2024" name="Commun. Biol.">
        <title>Comparative genomic analysis of thermophilic fungi reveals convergent evolutionary adaptations and gene losses.</title>
        <authorList>
            <person name="Steindorff A.S."/>
            <person name="Aguilar-Pontes M.V."/>
            <person name="Robinson A.J."/>
            <person name="Andreopoulos B."/>
            <person name="LaButti K."/>
            <person name="Kuo A."/>
            <person name="Mondo S."/>
            <person name="Riley R."/>
            <person name="Otillar R."/>
            <person name="Haridas S."/>
            <person name="Lipzen A."/>
            <person name="Grimwood J."/>
            <person name="Schmutz J."/>
            <person name="Clum A."/>
            <person name="Reid I.D."/>
            <person name="Moisan M.C."/>
            <person name="Butler G."/>
            <person name="Nguyen T.T.M."/>
            <person name="Dewar K."/>
            <person name="Conant G."/>
            <person name="Drula E."/>
            <person name="Henrissat B."/>
            <person name="Hansel C."/>
            <person name="Singer S."/>
            <person name="Hutchinson M.I."/>
            <person name="de Vries R.P."/>
            <person name="Natvig D.O."/>
            <person name="Powell A.J."/>
            <person name="Tsang A."/>
            <person name="Grigoriev I.V."/>
        </authorList>
    </citation>
    <scope>NUCLEOTIDE SEQUENCE [LARGE SCALE GENOMIC DNA]</scope>
    <source>
        <strain evidence="15 16">ATCC 24622</strain>
    </source>
</reference>
<sequence>MKAVLVAAAVMAGGVSAGHVGNVANHWKAHEEFKAAKRGGYFENETCVPTCTTIYSVITGSPGLYTPPTPPSTYALSTPSSPPSPASSTPAVVPTPIPHTCPTPGTYTFPATTVVVTESTTVYAASTTEVPSGTYTIGGITTVVETPTTIVVPYATTKTETEVVTTVVETTTYVCPTPGTYTIAPFTTTVTVSETVVVVPVITSYAPGTYTAPAVVTTVTETDVVVYCPFSTPTPTAYAAAPPAASPAAAGHPKPHKAKPTPHAATSAPSSSYPGTSPSLGGSAGDHWAITYTPYTESGQCKSAGQVAQDLRLVKNAGFTTVRVYSTDCNTLPNVGAAARAVGLKMILGIFIGEVGCDNGSPHVADQLAAIKQWRQWDLVELIVVGNESIFNKFCSVSQLRDLIVHVKTTLAQVGYTGPYTTTDVVSAWLDYDVKPICEVIDVVGTNAHAYFNAATEPQNAGEFVAGQLRIVENVCNKPGYVLESGWPSAGKCFGKACAGRSQQAAAIASIKKSVGKKVVFFSFGDDHWKAPGDCQCEQHWGCGSLFGV</sequence>
<evidence type="ECO:0000313" key="15">
    <source>
        <dbReference type="EMBL" id="KAL1880187.1"/>
    </source>
</evidence>
<evidence type="ECO:0000256" key="9">
    <source>
        <dbReference type="ARBA" id="ARBA00039284"/>
    </source>
</evidence>
<dbReference type="PRINTS" id="PR01217">
    <property type="entry name" value="PRICHEXTENSN"/>
</dbReference>
<evidence type="ECO:0000256" key="10">
    <source>
        <dbReference type="ARBA" id="ARBA00041495"/>
    </source>
</evidence>
<evidence type="ECO:0000256" key="7">
    <source>
        <dbReference type="ARBA" id="ARBA00023295"/>
    </source>
</evidence>
<evidence type="ECO:0000256" key="12">
    <source>
        <dbReference type="ARBA" id="ARBA00042762"/>
    </source>
</evidence>
<keyword evidence="7" id="KW-0326">Glycosidase</keyword>
<comment type="caution">
    <text evidence="15">The sequence shown here is derived from an EMBL/GenBank/DDBJ whole genome shotgun (WGS) entry which is preliminary data.</text>
</comment>
<evidence type="ECO:0000256" key="6">
    <source>
        <dbReference type="ARBA" id="ARBA00022801"/>
    </source>
</evidence>
<gene>
    <name evidence="15" type="ORF">VTK73DRAFT_6218</name>
</gene>
<keyword evidence="5 14" id="KW-0732">Signal</keyword>
<feature type="region of interest" description="Disordered" evidence="13">
    <location>
        <begin position="69"/>
        <end position="92"/>
    </location>
</feature>
<evidence type="ECO:0000256" key="4">
    <source>
        <dbReference type="ARBA" id="ARBA00022525"/>
    </source>
</evidence>
<feature type="chain" id="PRO_5047049782" description="Probable beta-glucosidase btgE" evidence="14">
    <location>
        <begin position="18"/>
        <end position="549"/>
    </location>
</feature>
<comment type="similarity">
    <text evidence="2">Belongs to the glycosyl hydrolase 17 family.</text>
</comment>
<keyword evidence="6" id="KW-0378">Hydrolase</keyword>
<dbReference type="InterPro" id="IPR050732">
    <property type="entry name" value="Beta-glucan_modifiers"/>
</dbReference>
<protein>
    <recommendedName>
        <fullName evidence="9">Probable beta-glucosidase btgE</fullName>
    </recommendedName>
    <alternativeName>
        <fullName evidence="10">Beta-D-glucoside glucohydrolase btgE</fullName>
    </alternativeName>
    <alternativeName>
        <fullName evidence="12">Cellobiase btgE</fullName>
    </alternativeName>
    <alternativeName>
        <fullName evidence="11">Gentiobiase btgE</fullName>
    </alternativeName>
</protein>
<evidence type="ECO:0000256" key="3">
    <source>
        <dbReference type="ARBA" id="ARBA00022512"/>
    </source>
</evidence>
<feature type="compositionally biased region" description="Low complexity" evidence="13">
    <location>
        <begin position="261"/>
        <end position="280"/>
    </location>
</feature>
<keyword evidence="16" id="KW-1185">Reference proteome</keyword>
<dbReference type="PANTHER" id="PTHR16631">
    <property type="entry name" value="GLUCAN 1,3-BETA-GLUCOSIDASE"/>
    <property type="match status" value="1"/>
</dbReference>
<comment type="function">
    <text evidence="8">Beta-glucosidases are one of a number of cellulolytic enzymes involved in the degradation of cellulosic biomass. Catalyzes the last step releasing glucose from the inhibitory cellobiose.</text>
</comment>
<dbReference type="Gene3D" id="3.20.20.80">
    <property type="entry name" value="Glycosidases"/>
    <property type="match status" value="1"/>
</dbReference>
<evidence type="ECO:0000256" key="8">
    <source>
        <dbReference type="ARBA" id="ARBA00024983"/>
    </source>
</evidence>
<dbReference type="PANTHER" id="PTHR16631:SF24">
    <property type="entry name" value="FAMILY 17 GLUCOSIDASE SCW11-RELATED"/>
    <property type="match status" value="1"/>
</dbReference>
<proteinExistence type="inferred from homology"/>
<evidence type="ECO:0000256" key="1">
    <source>
        <dbReference type="ARBA" id="ARBA00004191"/>
    </source>
</evidence>
<accession>A0ABR3XW20</accession>
<organism evidence="15 16">
    <name type="scientific">Phialemonium thermophilum</name>
    <dbReference type="NCBI Taxonomy" id="223376"/>
    <lineage>
        <taxon>Eukaryota</taxon>
        <taxon>Fungi</taxon>
        <taxon>Dikarya</taxon>
        <taxon>Ascomycota</taxon>
        <taxon>Pezizomycotina</taxon>
        <taxon>Sordariomycetes</taxon>
        <taxon>Sordariomycetidae</taxon>
        <taxon>Cephalothecales</taxon>
        <taxon>Cephalothecaceae</taxon>
        <taxon>Phialemonium</taxon>
    </lineage>
</organism>